<gene>
    <name evidence="1" type="ORF">GCM10009741_60830</name>
</gene>
<keyword evidence="2" id="KW-1185">Reference proteome</keyword>
<proteinExistence type="predicted"/>
<dbReference type="EMBL" id="BAAANC010000003">
    <property type="protein sequence ID" value="GAA1548780.1"/>
    <property type="molecule type" value="Genomic_DNA"/>
</dbReference>
<dbReference type="Proteomes" id="UP001500363">
    <property type="component" value="Unassembled WGS sequence"/>
</dbReference>
<protein>
    <submittedName>
        <fullName evidence="1">Uncharacterized protein</fullName>
    </submittedName>
</protein>
<comment type="caution">
    <text evidence="1">The sequence shown here is derived from an EMBL/GenBank/DDBJ whole genome shotgun (WGS) entry which is preliminary data.</text>
</comment>
<organism evidence="1 2">
    <name type="scientific">Kribbella lupini</name>
    <dbReference type="NCBI Taxonomy" id="291602"/>
    <lineage>
        <taxon>Bacteria</taxon>
        <taxon>Bacillati</taxon>
        <taxon>Actinomycetota</taxon>
        <taxon>Actinomycetes</taxon>
        <taxon>Propionibacteriales</taxon>
        <taxon>Kribbellaceae</taxon>
        <taxon>Kribbella</taxon>
    </lineage>
</organism>
<evidence type="ECO:0000313" key="1">
    <source>
        <dbReference type="EMBL" id="GAA1548780.1"/>
    </source>
</evidence>
<accession>A0ABP4MQJ0</accession>
<sequence>MLMLAFRRRLWGPPGGSCLLTFAVRHRLRASGGSCLQSRAFRRRSSGTRPAKAFGVRSRRWLTGVLVCAG</sequence>
<name>A0ABP4MQJ0_9ACTN</name>
<reference evidence="2" key="1">
    <citation type="journal article" date="2019" name="Int. J. Syst. Evol. Microbiol.">
        <title>The Global Catalogue of Microorganisms (GCM) 10K type strain sequencing project: providing services to taxonomists for standard genome sequencing and annotation.</title>
        <authorList>
            <consortium name="The Broad Institute Genomics Platform"/>
            <consortium name="The Broad Institute Genome Sequencing Center for Infectious Disease"/>
            <person name="Wu L."/>
            <person name="Ma J."/>
        </authorList>
    </citation>
    <scope>NUCLEOTIDE SEQUENCE [LARGE SCALE GENOMIC DNA]</scope>
    <source>
        <strain evidence="2">JCM 14303</strain>
    </source>
</reference>
<evidence type="ECO:0000313" key="2">
    <source>
        <dbReference type="Proteomes" id="UP001500363"/>
    </source>
</evidence>